<feature type="compositionally biased region" description="Polar residues" evidence="7">
    <location>
        <begin position="406"/>
        <end position="415"/>
    </location>
</feature>
<gene>
    <name evidence="9" type="ORF">LCOR_02673.1</name>
</gene>
<feature type="transmembrane region" description="Helical" evidence="8">
    <location>
        <begin position="60"/>
        <end position="80"/>
    </location>
</feature>
<feature type="compositionally biased region" description="Pro residues" evidence="7">
    <location>
        <begin position="1039"/>
        <end position="1051"/>
    </location>
</feature>
<keyword evidence="10" id="KW-1185">Reference proteome</keyword>
<feature type="compositionally biased region" description="Polar residues" evidence="7">
    <location>
        <begin position="213"/>
        <end position="235"/>
    </location>
</feature>
<dbReference type="EMBL" id="CBTN010000008">
    <property type="protein sequence ID" value="CDH51001.1"/>
    <property type="molecule type" value="Genomic_DNA"/>
</dbReference>
<evidence type="ECO:0000313" key="10">
    <source>
        <dbReference type="Proteomes" id="UP000027586"/>
    </source>
</evidence>
<feature type="compositionally biased region" description="Polar residues" evidence="7">
    <location>
        <begin position="859"/>
        <end position="876"/>
    </location>
</feature>
<sequence>MERLFSQALSPVPFSSLDSTQILVARFSSQVNCKLDSDHPITERTASTTHIIESFNIHDLVCSTAFITLVIDLCFIWIFMQMTKSMHLSKKQPTTMPTASANTNTVSNNNNMTTLPTDKSKKKKKPTKKANDLDEDATVANVQHHPSTHHQHHAPPPPPPPTTTTHDNMSTSSKRKKKKKTTSSTSPVNKSPSRADHPTSGAAAAVAVAAAATSSSSHWLRGSKSTGDAFWSSMSNSEERQKIREFWLQLSEDERRSLVKVEKEAVLKKMKEQQKHTCNCSVCGKKRTAIEDELEVLYDAYYEELEQYANHQRQTGIYGPSPEQAAAVAAVTAVAYNSNGAFGNGYGPPHHLDDDDDDDDDGDDEEEDYDDDEDDEDDEDEDDASVQSDDISDGDHSSCDDGSTSYPAQISTTASNKDYLSFGNSLQVKGGILTVADDLLQNDGRKFLDMMEKLAERRLQKEEEVSEQAEEYLDEVDEDDDEVYEDEEEEDTRTEEQRMEEGRRMFQIFAARMFEQRVLAAYREKVAQERQQRLLQELEEEDRLRQERELKKQREKERKKDKKRQLKKQKEEERLALEAKRKAEEEAAKAERERKLEEERQKREQERLRKEEERRQREEERIRKEEDKRRQRERIEREKKEALAAKRKAEEDERRAKEQQEELIRQEKTKVDVKADTAKSSSPLPATTTTATTTPMRPVIDEAARQKTLMDALVGAPASSSSSSSSPQPLLNRTSLLSAGIANIPHSMPGDIKPLGMDMPQPPHPLFPPHPFAARDIPPPIGPVRQGEPATSPTRGYAPLGDRGMLPIGHGRLSSSFDAGRTAAPRPGPQIAPIGQPVNGRRPSTTAGPVGSPMGSRNHWLNSTEDGSNRRSPLATSDAENSFFSNFLFGDHGRDMSLMHPELATSRLQERRFSLESAGVGWTNGWTASTALSDNVHGKLFGDVLCDRTSTVLERARTAYHKLDEITQAKYFMSPPQFYTLVQLHRMMCDMYYDTQVDIQELYEAINTPGSGFQCISHAHHGYIVRYDRPLGMSSTSPIHPPHLTSPPLAPPLATAVSASSSTTQQPPTQAQQPLKGNQQLFGSLS</sequence>
<feature type="compositionally biased region" description="Low complexity" evidence="7">
    <location>
        <begin position="202"/>
        <end position="212"/>
    </location>
</feature>
<feature type="compositionally biased region" description="Low complexity" evidence="7">
    <location>
        <begin position="163"/>
        <end position="172"/>
    </location>
</feature>
<reference evidence="9" key="1">
    <citation type="submission" date="2013-08" db="EMBL/GenBank/DDBJ databases">
        <title>Gene expansion shapes genome architecture in the human pathogen Lichtheimia corymbifera: an evolutionary genomics analysis in the ancient terrestrial Mucorales (Mucoromycotina).</title>
        <authorList>
            <person name="Schwartze V.U."/>
            <person name="Winter S."/>
            <person name="Shelest E."/>
            <person name="Marcet-Houben M."/>
            <person name="Horn F."/>
            <person name="Wehner S."/>
            <person name="Hoffmann K."/>
            <person name="Riege K."/>
            <person name="Sammeth M."/>
            <person name="Nowrousian M."/>
            <person name="Valiante V."/>
            <person name="Linde J."/>
            <person name="Jacobsen I.D."/>
            <person name="Marz M."/>
            <person name="Brakhage A.A."/>
            <person name="Gabaldon T."/>
            <person name="Bocker S."/>
            <person name="Voigt K."/>
        </authorList>
    </citation>
    <scope>NUCLEOTIDE SEQUENCE [LARGE SCALE GENOMIC DNA]</scope>
    <source>
        <strain evidence="9">FSU 9682</strain>
    </source>
</reference>
<evidence type="ECO:0000313" key="9">
    <source>
        <dbReference type="EMBL" id="CDH51001.1"/>
    </source>
</evidence>
<feature type="compositionally biased region" description="Acidic residues" evidence="7">
    <location>
        <begin position="354"/>
        <end position="384"/>
    </location>
</feature>
<dbReference type="OrthoDB" id="21629at2759"/>
<feature type="region of interest" description="Disordered" evidence="7">
    <location>
        <begin position="91"/>
        <end position="235"/>
    </location>
</feature>
<feature type="compositionally biased region" description="Acidic residues" evidence="7">
    <location>
        <begin position="464"/>
        <end position="493"/>
    </location>
</feature>
<evidence type="ECO:0000256" key="4">
    <source>
        <dbReference type="ARBA" id="ARBA00020733"/>
    </source>
</evidence>
<organism evidence="9 10">
    <name type="scientific">Lichtheimia corymbifera JMRC:FSU:9682</name>
    <dbReference type="NCBI Taxonomy" id="1263082"/>
    <lineage>
        <taxon>Eukaryota</taxon>
        <taxon>Fungi</taxon>
        <taxon>Fungi incertae sedis</taxon>
        <taxon>Mucoromycota</taxon>
        <taxon>Mucoromycotina</taxon>
        <taxon>Mucoromycetes</taxon>
        <taxon>Mucorales</taxon>
        <taxon>Lichtheimiaceae</taxon>
        <taxon>Lichtheimia</taxon>
    </lineage>
</organism>
<evidence type="ECO:0000256" key="7">
    <source>
        <dbReference type="SAM" id="MobiDB-lite"/>
    </source>
</evidence>
<dbReference type="VEuPathDB" id="FungiDB:LCOR_02673.1"/>
<feature type="region of interest" description="Disordered" evidence="7">
    <location>
        <begin position="342"/>
        <end position="415"/>
    </location>
</feature>
<evidence type="ECO:0000256" key="8">
    <source>
        <dbReference type="SAM" id="Phobius"/>
    </source>
</evidence>
<feature type="compositionally biased region" description="Basic and acidic residues" evidence="7">
    <location>
        <begin position="543"/>
        <end position="558"/>
    </location>
</feature>
<dbReference type="InterPro" id="IPR025279">
    <property type="entry name" value="NST1"/>
</dbReference>
<feature type="compositionally biased region" description="Polar residues" evidence="7">
    <location>
        <begin position="1076"/>
        <end position="1086"/>
    </location>
</feature>
<keyword evidence="8" id="KW-0812">Transmembrane</keyword>
<name>A0A068RPW5_9FUNG</name>
<comment type="subcellular location">
    <subcellularLocation>
        <location evidence="1">Cytoplasm</location>
    </subcellularLocation>
</comment>
<evidence type="ECO:0000256" key="6">
    <source>
        <dbReference type="ARBA" id="ARBA00023054"/>
    </source>
</evidence>
<evidence type="ECO:0000256" key="3">
    <source>
        <dbReference type="ARBA" id="ARBA00015112"/>
    </source>
</evidence>
<protein>
    <recommendedName>
        <fullName evidence="4">Stress response protein NST1</fullName>
    </recommendedName>
    <alternativeName>
        <fullName evidence="3">Stress response protein nst1</fullName>
    </alternativeName>
</protein>
<feature type="region of interest" description="Disordered" evidence="7">
    <location>
        <begin position="1035"/>
        <end position="1086"/>
    </location>
</feature>
<feature type="compositionally biased region" description="Basic and acidic residues" evidence="7">
    <location>
        <begin position="568"/>
        <end position="677"/>
    </location>
</feature>
<feature type="compositionally biased region" description="Low complexity" evidence="7">
    <location>
        <begin position="1052"/>
        <end position="1075"/>
    </location>
</feature>
<keyword evidence="5" id="KW-0963">Cytoplasm</keyword>
<keyword evidence="8" id="KW-0472">Membrane</keyword>
<dbReference type="InterPro" id="IPR051483">
    <property type="entry name" value="MAP7_domain-containing"/>
</dbReference>
<evidence type="ECO:0000256" key="2">
    <source>
        <dbReference type="ARBA" id="ARBA00007112"/>
    </source>
</evidence>
<feature type="compositionally biased region" description="Low complexity" evidence="7">
    <location>
        <begin position="678"/>
        <end position="695"/>
    </location>
</feature>
<feature type="region of interest" description="Disordered" evidence="7">
    <location>
        <begin position="459"/>
        <end position="500"/>
    </location>
</feature>
<feature type="region of interest" description="Disordered" evidence="7">
    <location>
        <begin position="543"/>
        <end position="702"/>
    </location>
</feature>
<evidence type="ECO:0000256" key="5">
    <source>
        <dbReference type="ARBA" id="ARBA00022490"/>
    </source>
</evidence>
<evidence type="ECO:0000256" key="1">
    <source>
        <dbReference type="ARBA" id="ARBA00004496"/>
    </source>
</evidence>
<dbReference type="Pfam" id="PF13945">
    <property type="entry name" value="NST1"/>
    <property type="match status" value="1"/>
</dbReference>
<comment type="caution">
    <text evidence="9">The sequence shown here is derived from an EMBL/GenBank/DDBJ whole genome shotgun (WGS) entry which is preliminary data.</text>
</comment>
<dbReference type="GO" id="GO:0000226">
    <property type="term" value="P:microtubule cytoskeleton organization"/>
    <property type="evidence" value="ECO:0007669"/>
    <property type="project" value="TreeGrafter"/>
</dbReference>
<accession>A0A068RPW5</accession>
<dbReference type="GO" id="GO:0005737">
    <property type="term" value="C:cytoplasm"/>
    <property type="evidence" value="ECO:0007669"/>
    <property type="project" value="UniProtKB-SubCell"/>
</dbReference>
<dbReference type="PANTHER" id="PTHR15073:SF1">
    <property type="entry name" value="RETICULOCYTE-BINDING PROTEIN HOMOLOG 2A"/>
    <property type="match status" value="1"/>
</dbReference>
<dbReference type="GO" id="GO:0015630">
    <property type="term" value="C:microtubule cytoskeleton"/>
    <property type="evidence" value="ECO:0007669"/>
    <property type="project" value="TreeGrafter"/>
</dbReference>
<feature type="compositionally biased region" description="Low complexity" evidence="7">
    <location>
        <begin position="98"/>
        <end position="117"/>
    </location>
</feature>
<dbReference type="Proteomes" id="UP000027586">
    <property type="component" value="Unassembled WGS sequence"/>
</dbReference>
<comment type="similarity">
    <text evidence="2">Belongs to the NST1 family.</text>
</comment>
<keyword evidence="6" id="KW-0175">Coiled coil</keyword>
<dbReference type="PANTHER" id="PTHR15073">
    <property type="entry name" value="MICROTUBULE-ASSOCIATED PROTEIN"/>
    <property type="match status" value="1"/>
</dbReference>
<dbReference type="AlphaFoldDB" id="A0A068RPW5"/>
<keyword evidence="8" id="KW-1133">Transmembrane helix</keyword>
<dbReference type="STRING" id="1263082.A0A068RPW5"/>
<feature type="region of interest" description="Disordered" evidence="7">
    <location>
        <begin position="818"/>
        <end position="876"/>
    </location>
</feature>
<proteinExistence type="inferred from homology"/>